<protein>
    <submittedName>
        <fullName evidence="5">Helix-turn-helix transcriptional regulator</fullName>
    </submittedName>
</protein>
<proteinExistence type="predicted"/>
<name>A0ABT1P204_9GAMM</name>
<evidence type="ECO:0000256" key="3">
    <source>
        <dbReference type="ARBA" id="ARBA00023163"/>
    </source>
</evidence>
<dbReference type="EMBL" id="JACASI010000015">
    <property type="protein sequence ID" value="MCQ3829019.1"/>
    <property type="molecule type" value="Genomic_DNA"/>
</dbReference>
<evidence type="ECO:0000256" key="2">
    <source>
        <dbReference type="ARBA" id="ARBA00023125"/>
    </source>
</evidence>
<dbReference type="SUPFAM" id="SSF46689">
    <property type="entry name" value="Homeodomain-like"/>
    <property type="match status" value="1"/>
</dbReference>
<dbReference type="Gene3D" id="1.10.10.60">
    <property type="entry name" value="Homeodomain-like"/>
    <property type="match status" value="2"/>
</dbReference>
<dbReference type="Pfam" id="PF14525">
    <property type="entry name" value="AraC_binding_2"/>
    <property type="match status" value="1"/>
</dbReference>
<dbReference type="SMART" id="SM00342">
    <property type="entry name" value="HTH_ARAC"/>
    <property type="match status" value="1"/>
</dbReference>
<organism evidence="5 6">
    <name type="scientific">Microbulbifer elongatus</name>
    <dbReference type="NCBI Taxonomy" id="86173"/>
    <lineage>
        <taxon>Bacteria</taxon>
        <taxon>Pseudomonadati</taxon>
        <taxon>Pseudomonadota</taxon>
        <taxon>Gammaproteobacteria</taxon>
        <taxon>Cellvibrionales</taxon>
        <taxon>Microbulbiferaceae</taxon>
        <taxon>Microbulbifer</taxon>
    </lineage>
</organism>
<dbReference type="PRINTS" id="PR00032">
    <property type="entry name" value="HTHARAC"/>
</dbReference>
<dbReference type="PANTHER" id="PTHR46796:SF6">
    <property type="entry name" value="ARAC SUBFAMILY"/>
    <property type="match status" value="1"/>
</dbReference>
<dbReference type="InterPro" id="IPR050204">
    <property type="entry name" value="AraC_XylS_family_regulators"/>
</dbReference>
<dbReference type="InterPro" id="IPR020449">
    <property type="entry name" value="Tscrpt_reg_AraC-type_HTH"/>
</dbReference>
<gene>
    <name evidence="5" type="ORF">HXX02_06155</name>
</gene>
<dbReference type="InterPro" id="IPR018060">
    <property type="entry name" value="HTH_AraC"/>
</dbReference>
<keyword evidence="1" id="KW-0805">Transcription regulation</keyword>
<feature type="domain" description="HTH araC/xylS-type" evidence="4">
    <location>
        <begin position="214"/>
        <end position="315"/>
    </location>
</feature>
<evidence type="ECO:0000313" key="6">
    <source>
        <dbReference type="Proteomes" id="UP001205566"/>
    </source>
</evidence>
<keyword evidence="2" id="KW-0238">DNA-binding</keyword>
<evidence type="ECO:0000256" key="1">
    <source>
        <dbReference type="ARBA" id="ARBA00023015"/>
    </source>
</evidence>
<reference evidence="5" key="1">
    <citation type="thesis" date="2020" institute="Technische Universitat Dresden" country="Dresden, Germany">
        <title>The Agarolytic System of Microbulbifer elongatus PORT2, Isolated from Batu Karas, Pangandaran West Java Indonesia.</title>
        <authorList>
            <person name="Anggraeni S.R."/>
        </authorList>
    </citation>
    <scope>NUCLEOTIDE SEQUENCE</scope>
    <source>
        <strain evidence="5">PORT2</strain>
    </source>
</reference>
<accession>A0ABT1P204</accession>
<dbReference type="PANTHER" id="PTHR46796">
    <property type="entry name" value="HTH-TYPE TRANSCRIPTIONAL ACTIVATOR RHAS-RELATED"/>
    <property type="match status" value="1"/>
</dbReference>
<evidence type="ECO:0000259" key="4">
    <source>
        <dbReference type="PROSITE" id="PS01124"/>
    </source>
</evidence>
<dbReference type="InterPro" id="IPR035418">
    <property type="entry name" value="AraC-bd_2"/>
</dbReference>
<dbReference type="Proteomes" id="UP001205566">
    <property type="component" value="Unassembled WGS sequence"/>
</dbReference>
<dbReference type="Pfam" id="PF12833">
    <property type="entry name" value="HTH_18"/>
    <property type="match status" value="1"/>
</dbReference>
<sequence length="322" mass="36190">MHYLRFSSREFSQGDRRTALAETYAPLCGMDVDVYSDDLDVDVRVRSLSRIVVSDSYLVDHKAHRTHAHIADGDDAMLLVMPRQGVMGIASAGGDEWMCAPGQLHLLPLEDPFKSQSDGAFTVTSVSLPRKFLEARLSSPDKVIGKSFQPADNNAYSLLLGYLENLNRMGEILSGPVANLAELQIMDLASLVLGVDRETSVVAGNRGVRHARYQAMRNYIKLRMFDAELNADLVAQHFNISPQYLRKIFSEFNLTFTDYLNAIRLDWVYKNLANPANSRNYISTLAYRAGFSNLAWFNRAFKRRFGISPSDVREKVTEPAPE</sequence>
<dbReference type="InterPro" id="IPR009057">
    <property type="entry name" value="Homeodomain-like_sf"/>
</dbReference>
<comment type="caution">
    <text evidence="5">The sequence shown here is derived from an EMBL/GenBank/DDBJ whole genome shotgun (WGS) entry which is preliminary data.</text>
</comment>
<dbReference type="PROSITE" id="PS01124">
    <property type="entry name" value="HTH_ARAC_FAMILY_2"/>
    <property type="match status" value="1"/>
</dbReference>
<evidence type="ECO:0000313" key="5">
    <source>
        <dbReference type="EMBL" id="MCQ3829019.1"/>
    </source>
</evidence>
<keyword evidence="3" id="KW-0804">Transcription</keyword>
<dbReference type="RefSeq" id="WP_255873841.1">
    <property type="nucleotide sequence ID" value="NZ_JACASI010000015.1"/>
</dbReference>
<keyword evidence="6" id="KW-1185">Reference proteome</keyword>